<reference evidence="3 6" key="1">
    <citation type="submission" date="2018-09" db="EMBL/GenBank/DDBJ databases">
        <title>Roseomonas sp. nov., isolated from feces of Tibetan antelopes in the Qinghai-Tibet plateau, China.</title>
        <authorList>
            <person name="Tian Z."/>
        </authorList>
    </citation>
    <scope>NUCLEOTIDE SEQUENCE [LARGE SCALE GENOMIC DNA]</scope>
    <source>
        <strain evidence="4 5">Z23</strain>
        <strain evidence="3 6">Z24</strain>
    </source>
</reference>
<dbReference type="EMBL" id="RFLX01000009">
    <property type="protein sequence ID" value="RMI20875.1"/>
    <property type="molecule type" value="Genomic_DNA"/>
</dbReference>
<gene>
    <name evidence="3" type="ORF">D6Z83_08715</name>
    <name evidence="4" type="ORF">EBE87_13725</name>
</gene>
<feature type="signal peptide" evidence="1">
    <location>
        <begin position="1"/>
        <end position="25"/>
    </location>
</feature>
<dbReference type="PROSITE" id="PS51257">
    <property type="entry name" value="PROKAR_LIPOPROTEIN"/>
    <property type="match status" value="1"/>
</dbReference>
<sequence length="227" mass="23156">MKTSQWFGTALLAGFACLSIPAAQAEPVISNPTFTSGGLTFDTFGISVTKTGQAFPDAANQVNVDLLSGATGLQFSSGFTAQNYGFSDAAISYVVSGATAISSVGLSFDGTFLGQAIASVTETAWADAARTILAGQAYVSCAIAGCSLSDVMTLNGSYSTLYITKDINVSAFEQGDRAQTSIITQTFNPGGGPNPPPTPVPEPATLALFGTGLAALGLVRRRSRKAA</sequence>
<name>A0A3A9JZR4_9PROT</name>
<comment type="caution">
    <text evidence="3">The sequence shown here is derived from an EMBL/GenBank/DDBJ whole genome shotgun (WGS) entry which is preliminary data.</text>
</comment>
<proteinExistence type="predicted"/>
<dbReference type="InterPro" id="IPR013424">
    <property type="entry name" value="Ice-binding_C"/>
</dbReference>
<evidence type="ECO:0000259" key="2">
    <source>
        <dbReference type="Pfam" id="PF07589"/>
    </source>
</evidence>
<dbReference type="Proteomes" id="UP000274097">
    <property type="component" value="Unassembled WGS sequence"/>
</dbReference>
<accession>A0A3A9JZR4</accession>
<evidence type="ECO:0000313" key="6">
    <source>
        <dbReference type="Proteomes" id="UP000278036"/>
    </source>
</evidence>
<dbReference type="Proteomes" id="UP000278036">
    <property type="component" value="Unassembled WGS sequence"/>
</dbReference>
<evidence type="ECO:0000313" key="5">
    <source>
        <dbReference type="Proteomes" id="UP000274097"/>
    </source>
</evidence>
<feature type="chain" id="PRO_5017434931" evidence="1">
    <location>
        <begin position="26"/>
        <end position="227"/>
    </location>
</feature>
<dbReference type="NCBIfam" id="TIGR02595">
    <property type="entry name" value="PEP_CTERM"/>
    <property type="match status" value="1"/>
</dbReference>
<dbReference type="Pfam" id="PF07589">
    <property type="entry name" value="PEP-CTERM"/>
    <property type="match status" value="1"/>
</dbReference>
<evidence type="ECO:0000256" key="1">
    <source>
        <dbReference type="SAM" id="SignalP"/>
    </source>
</evidence>
<dbReference type="EMBL" id="RAQU01000039">
    <property type="protein sequence ID" value="RKK04579.1"/>
    <property type="molecule type" value="Genomic_DNA"/>
</dbReference>
<evidence type="ECO:0000313" key="4">
    <source>
        <dbReference type="EMBL" id="RMI20875.1"/>
    </source>
</evidence>
<dbReference type="RefSeq" id="WP_120637938.1">
    <property type="nucleotide sequence ID" value="NZ_RAQU01000039.1"/>
</dbReference>
<dbReference type="InParanoid" id="A0A3A9JZR4"/>
<keyword evidence="5" id="KW-1185">Reference proteome</keyword>
<keyword evidence="1" id="KW-0732">Signal</keyword>
<protein>
    <submittedName>
        <fullName evidence="3">PEP-CTERM sorting domain-containing protein</fullName>
    </submittedName>
</protein>
<organism evidence="3 6">
    <name type="scientific">Teichococcus wenyumeiae</name>
    <dbReference type="NCBI Taxonomy" id="2478470"/>
    <lineage>
        <taxon>Bacteria</taxon>
        <taxon>Pseudomonadati</taxon>
        <taxon>Pseudomonadota</taxon>
        <taxon>Alphaproteobacteria</taxon>
        <taxon>Acetobacterales</taxon>
        <taxon>Roseomonadaceae</taxon>
        <taxon>Roseomonas</taxon>
    </lineage>
</organism>
<dbReference type="AlphaFoldDB" id="A0A3A9JZR4"/>
<evidence type="ECO:0000313" key="3">
    <source>
        <dbReference type="EMBL" id="RKK04579.1"/>
    </source>
</evidence>
<feature type="domain" description="Ice-binding protein C-terminal" evidence="2">
    <location>
        <begin position="199"/>
        <end position="221"/>
    </location>
</feature>